<organism evidence="2 3">
    <name type="scientific">Acrobeloides nanus</name>
    <dbReference type="NCBI Taxonomy" id="290746"/>
    <lineage>
        <taxon>Eukaryota</taxon>
        <taxon>Metazoa</taxon>
        <taxon>Ecdysozoa</taxon>
        <taxon>Nematoda</taxon>
        <taxon>Chromadorea</taxon>
        <taxon>Rhabditida</taxon>
        <taxon>Tylenchina</taxon>
        <taxon>Cephalobomorpha</taxon>
        <taxon>Cephaloboidea</taxon>
        <taxon>Cephalobidae</taxon>
        <taxon>Acrobeloides</taxon>
    </lineage>
</organism>
<evidence type="ECO:0000256" key="1">
    <source>
        <dbReference type="SAM" id="MobiDB-lite"/>
    </source>
</evidence>
<evidence type="ECO:0000313" key="2">
    <source>
        <dbReference type="Proteomes" id="UP000887540"/>
    </source>
</evidence>
<feature type="compositionally biased region" description="Polar residues" evidence="1">
    <location>
        <begin position="11"/>
        <end position="33"/>
    </location>
</feature>
<keyword evidence="2" id="KW-1185">Reference proteome</keyword>
<sequence length="149" mass="15540">MGLPNGGFIPNVQNGAPGQNNFPGQNSMTSMQNGLPNQYGFVNQNNGVPNLPNGNIGLNNGLPQNDMFSIQNGMPTQYGYPNSNSGIPNQYYGQQQILPYQPVPGINGFGGLNIPTNGGVTPGNFLSNGMNNPNSVMGQNSFGGIPPNG</sequence>
<protein>
    <submittedName>
        <fullName evidence="3">Uncharacterized protein</fullName>
    </submittedName>
</protein>
<feature type="region of interest" description="Disordered" evidence="1">
    <location>
        <begin position="1"/>
        <end position="33"/>
    </location>
</feature>
<reference evidence="3" key="1">
    <citation type="submission" date="2022-11" db="UniProtKB">
        <authorList>
            <consortium name="WormBaseParasite"/>
        </authorList>
    </citation>
    <scope>IDENTIFICATION</scope>
</reference>
<accession>A0A914D5F9</accession>
<dbReference type="WBParaSite" id="ACRNAN_scaffold1942.g15057.t1">
    <property type="protein sequence ID" value="ACRNAN_scaffold1942.g15057.t1"/>
    <property type="gene ID" value="ACRNAN_scaffold1942.g15057"/>
</dbReference>
<proteinExistence type="predicted"/>
<name>A0A914D5F9_9BILA</name>
<dbReference type="Proteomes" id="UP000887540">
    <property type="component" value="Unplaced"/>
</dbReference>
<evidence type="ECO:0000313" key="3">
    <source>
        <dbReference type="WBParaSite" id="ACRNAN_scaffold1942.g15057.t1"/>
    </source>
</evidence>
<dbReference type="AlphaFoldDB" id="A0A914D5F9"/>